<dbReference type="Proteomes" id="UP001470230">
    <property type="component" value="Unassembled WGS sequence"/>
</dbReference>
<gene>
    <name evidence="1" type="ORF">M9Y10_008812</name>
</gene>
<organism evidence="1 2">
    <name type="scientific">Tritrichomonas musculus</name>
    <dbReference type="NCBI Taxonomy" id="1915356"/>
    <lineage>
        <taxon>Eukaryota</taxon>
        <taxon>Metamonada</taxon>
        <taxon>Parabasalia</taxon>
        <taxon>Tritrichomonadida</taxon>
        <taxon>Tritrichomonadidae</taxon>
        <taxon>Tritrichomonas</taxon>
    </lineage>
</organism>
<evidence type="ECO:0000313" key="2">
    <source>
        <dbReference type="Proteomes" id="UP001470230"/>
    </source>
</evidence>
<reference evidence="1 2" key="1">
    <citation type="submission" date="2024-04" db="EMBL/GenBank/DDBJ databases">
        <title>Tritrichomonas musculus Genome.</title>
        <authorList>
            <person name="Alves-Ferreira E."/>
            <person name="Grigg M."/>
            <person name="Lorenzi H."/>
            <person name="Galac M."/>
        </authorList>
    </citation>
    <scope>NUCLEOTIDE SEQUENCE [LARGE SCALE GENOMIC DNA]</scope>
    <source>
        <strain evidence="1 2">EAF2021</strain>
    </source>
</reference>
<name>A0ABR2J063_9EUKA</name>
<keyword evidence="2" id="KW-1185">Reference proteome</keyword>
<sequence>MEFDGLIEECYQNLIERCWSQASSVRLTFDEIKEELKNNDEFITEEINEEVFNEYIKYINEYLASFESDTFEATTLDYKNNFDQEKLNNQAYQLEAGIGCIKNPSEARFDKILKE</sequence>
<comment type="caution">
    <text evidence="1">The sequence shown here is derived from an EMBL/GenBank/DDBJ whole genome shotgun (WGS) entry which is preliminary data.</text>
</comment>
<dbReference type="EMBL" id="JAPFFF010000014">
    <property type="protein sequence ID" value="KAK8870900.1"/>
    <property type="molecule type" value="Genomic_DNA"/>
</dbReference>
<proteinExistence type="predicted"/>
<evidence type="ECO:0000313" key="1">
    <source>
        <dbReference type="EMBL" id="KAK8870900.1"/>
    </source>
</evidence>
<protein>
    <submittedName>
        <fullName evidence="1">Uncharacterized protein</fullName>
    </submittedName>
</protein>
<accession>A0ABR2J063</accession>